<dbReference type="Pfam" id="PF00106">
    <property type="entry name" value="adh_short"/>
    <property type="match status" value="1"/>
</dbReference>
<evidence type="ECO:0000256" key="5">
    <source>
        <dbReference type="SAM" id="MobiDB-lite"/>
    </source>
</evidence>
<feature type="compositionally biased region" description="Basic and acidic residues" evidence="5">
    <location>
        <begin position="19"/>
        <end position="34"/>
    </location>
</feature>
<keyword evidence="9" id="KW-1185">Reference proteome</keyword>
<dbReference type="RefSeq" id="XP_046119387.1">
    <property type="nucleotide sequence ID" value="XM_046265640.1"/>
</dbReference>
<dbReference type="EMBL" id="MU251251">
    <property type="protein sequence ID" value="KAG9255463.1"/>
    <property type="molecule type" value="Genomic_DNA"/>
</dbReference>
<dbReference type="InterPro" id="IPR002347">
    <property type="entry name" value="SDR_fam"/>
</dbReference>
<dbReference type="PANTHER" id="PTHR11453">
    <property type="entry name" value="ANION EXCHANGE PROTEIN"/>
    <property type="match status" value="1"/>
</dbReference>
<name>A0A9P8CQB8_9HYPO</name>
<evidence type="ECO:0000259" key="7">
    <source>
        <dbReference type="Pfam" id="PF00955"/>
    </source>
</evidence>
<dbReference type="GO" id="GO:0080139">
    <property type="term" value="F:borate efflux transmembrane transporter activity"/>
    <property type="evidence" value="ECO:0007669"/>
    <property type="project" value="TreeGrafter"/>
</dbReference>
<dbReference type="InterPro" id="IPR036291">
    <property type="entry name" value="NAD(P)-bd_dom_sf"/>
</dbReference>
<keyword evidence="4 6" id="KW-0472">Membrane</keyword>
<dbReference type="SUPFAM" id="SSF51735">
    <property type="entry name" value="NAD(P)-binding Rossmann-fold domains"/>
    <property type="match status" value="1"/>
</dbReference>
<dbReference type="Gene3D" id="3.40.50.720">
    <property type="entry name" value="NAD(P)-binding Rossmann-like Domain"/>
    <property type="match status" value="1"/>
</dbReference>
<evidence type="ECO:0000313" key="8">
    <source>
        <dbReference type="EMBL" id="KAG9255463.1"/>
    </source>
</evidence>
<protein>
    <recommendedName>
        <fullName evidence="7">Bicarbonate transporter-like transmembrane domain-containing protein</fullName>
    </recommendedName>
</protein>
<dbReference type="InterPro" id="IPR011531">
    <property type="entry name" value="HCO3_transpt-like_TM_dom"/>
</dbReference>
<evidence type="ECO:0000256" key="6">
    <source>
        <dbReference type="SAM" id="Phobius"/>
    </source>
</evidence>
<feature type="transmembrane region" description="Helical" evidence="6">
    <location>
        <begin position="77"/>
        <end position="100"/>
    </location>
</feature>
<feature type="transmembrane region" description="Helical" evidence="6">
    <location>
        <begin position="456"/>
        <end position="474"/>
    </location>
</feature>
<dbReference type="PANTHER" id="PTHR11453:SF82">
    <property type="entry name" value="BORON TRANSPORTER 1"/>
    <property type="match status" value="1"/>
</dbReference>
<evidence type="ECO:0000256" key="2">
    <source>
        <dbReference type="ARBA" id="ARBA00022692"/>
    </source>
</evidence>
<keyword evidence="2 6" id="KW-0812">Transmembrane</keyword>
<feature type="transmembrane region" description="Helical" evidence="6">
    <location>
        <begin position="507"/>
        <end position="533"/>
    </location>
</feature>
<gene>
    <name evidence="8" type="ORF">F5Z01DRAFT_680956</name>
</gene>
<dbReference type="GO" id="GO:0050801">
    <property type="term" value="P:monoatomic ion homeostasis"/>
    <property type="evidence" value="ECO:0007669"/>
    <property type="project" value="TreeGrafter"/>
</dbReference>
<dbReference type="AlphaFoldDB" id="A0A9P8CQB8"/>
<evidence type="ECO:0000256" key="1">
    <source>
        <dbReference type="ARBA" id="ARBA00004141"/>
    </source>
</evidence>
<comment type="subcellular location">
    <subcellularLocation>
        <location evidence="1">Membrane</location>
        <topology evidence="1">Multi-pass membrane protein</topology>
    </subcellularLocation>
</comment>
<dbReference type="Gene3D" id="1.10.287.570">
    <property type="entry name" value="Helical hairpin bin"/>
    <property type="match status" value="1"/>
</dbReference>
<dbReference type="GO" id="GO:0005452">
    <property type="term" value="F:solute:inorganic anion antiporter activity"/>
    <property type="evidence" value="ECO:0007669"/>
    <property type="project" value="InterPro"/>
</dbReference>
<feature type="compositionally biased region" description="Polar residues" evidence="5">
    <location>
        <begin position="1"/>
        <end position="18"/>
    </location>
</feature>
<dbReference type="PRINTS" id="PR00081">
    <property type="entry name" value="GDHRDH"/>
</dbReference>
<evidence type="ECO:0000256" key="4">
    <source>
        <dbReference type="ARBA" id="ARBA00023136"/>
    </source>
</evidence>
<feature type="transmembrane region" description="Helical" evidence="6">
    <location>
        <begin position="189"/>
        <end position="208"/>
    </location>
</feature>
<dbReference type="CDD" id="cd05323">
    <property type="entry name" value="ADH_SDR_c_like"/>
    <property type="match status" value="1"/>
</dbReference>
<dbReference type="Pfam" id="PF00955">
    <property type="entry name" value="HCO3_cotransp"/>
    <property type="match status" value="1"/>
</dbReference>
<feature type="transmembrane region" description="Helical" evidence="6">
    <location>
        <begin position="317"/>
        <end position="334"/>
    </location>
</feature>
<feature type="transmembrane region" description="Helical" evidence="6">
    <location>
        <begin position="256"/>
        <end position="276"/>
    </location>
</feature>
<dbReference type="GeneID" id="70296543"/>
<feature type="transmembrane region" description="Helical" evidence="6">
    <location>
        <begin position="157"/>
        <end position="177"/>
    </location>
</feature>
<dbReference type="GO" id="GO:0005886">
    <property type="term" value="C:plasma membrane"/>
    <property type="evidence" value="ECO:0007669"/>
    <property type="project" value="TreeGrafter"/>
</dbReference>
<dbReference type="InterPro" id="IPR003020">
    <property type="entry name" value="HCO3_transpt_euk"/>
</dbReference>
<feature type="transmembrane region" description="Helical" evidence="6">
    <location>
        <begin position="355"/>
        <end position="375"/>
    </location>
</feature>
<organism evidence="8 9">
    <name type="scientific">Emericellopsis atlantica</name>
    <dbReference type="NCBI Taxonomy" id="2614577"/>
    <lineage>
        <taxon>Eukaryota</taxon>
        <taxon>Fungi</taxon>
        <taxon>Dikarya</taxon>
        <taxon>Ascomycota</taxon>
        <taxon>Pezizomycotina</taxon>
        <taxon>Sordariomycetes</taxon>
        <taxon>Hypocreomycetidae</taxon>
        <taxon>Hypocreales</taxon>
        <taxon>Bionectriaceae</taxon>
        <taxon>Emericellopsis</taxon>
    </lineage>
</organism>
<dbReference type="OrthoDB" id="1735926at2759"/>
<feature type="transmembrane region" description="Helical" evidence="6">
    <location>
        <begin position="223"/>
        <end position="244"/>
    </location>
</feature>
<feature type="transmembrane region" description="Helical" evidence="6">
    <location>
        <begin position="112"/>
        <end position="137"/>
    </location>
</feature>
<comment type="caution">
    <text evidence="8">The sequence shown here is derived from an EMBL/GenBank/DDBJ whole genome shotgun (WGS) entry which is preliminary data.</text>
</comment>
<reference evidence="8" key="1">
    <citation type="journal article" date="2021" name="IMA Fungus">
        <title>Genomic characterization of three marine fungi, including Emericellopsis atlantica sp. nov. with signatures of a generalist lifestyle and marine biomass degradation.</title>
        <authorList>
            <person name="Hagestad O.C."/>
            <person name="Hou L."/>
            <person name="Andersen J.H."/>
            <person name="Hansen E.H."/>
            <person name="Altermark B."/>
            <person name="Li C."/>
            <person name="Kuhnert E."/>
            <person name="Cox R.J."/>
            <person name="Crous P.W."/>
            <person name="Spatafora J.W."/>
            <person name="Lail K."/>
            <person name="Amirebrahimi M."/>
            <person name="Lipzen A."/>
            <person name="Pangilinan J."/>
            <person name="Andreopoulos W."/>
            <person name="Hayes R.D."/>
            <person name="Ng V."/>
            <person name="Grigoriev I.V."/>
            <person name="Jackson S.A."/>
            <person name="Sutton T.D.S."/>
            <person name="Dobson A.D.W."/>
            <person name="Rama T."/>
        </authorList>
    </citation>
    <scope>NUCLEOTIDE SEQUENCE</scope>
    <source>
        <strain evidence="8">TS7</strain>
    </source>
</reference>
<feature type="region of interest" description="Disordered" evidence="5">
    <location>
        <begin position="1"/>
        <end position="39"/>
    </location>
</feature>
<accession>A0A9P8CQB8</accession>
<feature type="domain" description="Bicarbonate transporter-like transmembrane" evidence="7">
    <location>
        <begin position="221"/>
        <end position="553"/>
    </location>
</feature>
<dbReference type="Proteomes" id="UP000887229">
    <property type="component" value="Unassembled WGS sequence"/>
</dbReference>
<evidence type="ECO:0000256" key="3">
    <source>
        <dbReference type="ARBA" id="ARBA00022989"/>
    </source>
</evidence>
<keyword evidence="3 6" id="KW-1133">Transmembrane helix</keyword>
<sequence length="885" mass="98061">MTATTGSDDPHTNNTQHSTTRDAVTRHDHDDPASRRAKWKGYFGPGGNLRPFRLLKVDLINLKGRWVSDWTVFNQQILASSIYIFFTNLLPGITFASDLYQLTGESWGTIEIVFSTGLCGIIFAVFSAQPLTILGVTGPFSVLAENVYELSENQFKVPFLSVMAWSLIHAGWMHYLLAIFNAHDWTMKYVTHFSGDIFSLLNSVIYFHKAAMELKRTHERTDMAAFLYAIIGAVGTCLVAIFLSTANRWTPLFHRYVRLGLTEYAAAISIILWIGIPYIGELRDLDHVRLEVSTTFRPSSPKRETFFVEFWKIPLEWVFLSIIPGAIVTVLFYFDHEISSIICTIDRYGVRRPGGFAWDVILLGTTTIMCGILGIPPANGLLPQAPLHSESLLHYVKKEEENSTGSTTSDGQVREPQFVARTYEQRYSPLIQAVLILVFVSPPFQKLLGFTQTSVLAGLFMFMGYQSLSVNPILNRIANLLTPPSELPQLPDKVTWMGIHGYTVTQIVVTGIVFGVTLTVAAPAFPLIIIALVPLRLTLMMKIWSRDTLRLVDGWACREGKPEDEPPLQSSARGRFYISITMVLSVAGKNAIITGGGSGINLEFARLLLNKGCSVLIADLHCRPEAQSLLEQFPPSSSNKPQALFHKTDVTSWPQLTSLWKTALAHFPSIDIVVPGAGIFEPQWSSFWDPPQSESNPSSASRYDANGEPGHYAVLDVNLAAPIRLSQMAIGHWTSHKQKGCLVHVGSIAGYCTAINTPLYFASKHGLHAFVRSLGGLRDELGIRVGCVAPGSVRTPMWAEDPTKARLVDEKTVLIEPEEIAEAMYSLVVDEDLGNGTIYECGKGSTRVVPEYNMDPPNVAGAMVPGYQDAQRELYENLRNNGMKV</sequence>
<evidence type="ECO:0000313" key="9">
    <source>
        <dbReference type="Proteomes" id="UP000887229"/>
    </source>
</evidence>
<proteinExistence type="predicted"/>
<dbReference type="GO" id="GO:0000324">
    <property type="term" value="C:fungal-type vacuole"/>
    <property type="evidence" value="ECO:0007669"/>
    <property type="project" value="TreeGrafter"/>
</dbReference>
<dbReference type="GO" id="GO:0006820">
    <property type="term" value="P:monoatomic anion transport"/>
    <property type="evidence" value="ECO:0007669"/>
    <property type="project" value="InterPro"/>
</dbReference>